<dbReference type="GO" id="GO:0005737">
    <property type="term" value="C:cytoplasm"/>
    <property type="evidence" value="ECO:0007669"/>
    <property type="project" value="UniProtKB-SubCell"/>
</dbReference>
<dbReference type="Gene3D" id="3.30.70.790">
    <property type="entry name" value="UreE, C-terminal domain"/>
    <property type="match status" value="1"/>
</dbReference>
<feature type="compositionally biased region" description="Basic and acidic residues" evidence="6">
    <location>
        <begin position="147"/>
        <end position="164"/>
    </location>
</feature>
<evidence type="ECO:0000256" key="5">
    <source>
        <dbReference type="HAMAP-Rule" id="MF_00822"/>
    </source>
</evidence>
<dbReference type="SMART" id="SM00988">
    <property type="entry name" value="UreE_N"/>
    <property type="match status" value="1"/>
</dbReference>
<evidence type="ECO:0000256" key="3">
    <source>
        <dbReference type="ARBA" id="ARBA00022596"/>
    </source>
</evidence>
<keyword evidence="9" id="KW-1185">Reference proteome</keyword>
<dbReference type="Pfam" id="PF02814">
    <property type="entry name" value="UreE_N"/>
    <property type="match status" value="1"/>
</dbReference>
<dbReference type="SUPFAM" id="SSF69287">
    <property type="entry name" value="Urease metallochaperone UreE, N-terminal domain"/>
    <property type="match status" value="1"/>
</dbReference>
<proteinExistence type="inferred from homology"/>
<comment type="function">
    <text evidence="5">Involved in urease metallocenter assembly. Binds nickel. Probably functions as a nickel donor during metallocenter assembly.</text>
</comment>
<dbReference type="GO" id="GO:0019627">
    <property type="term" value="P:urea metabolic process"/>
    <property type="evidence" value="ECO:0007669"/>
    <property type="project" value="InterPro"/>
</dbReference>
<dbReference type="SUPFAM" id="SSF69737">
    <property type="entry name" value="Urease metallochaperone UreE, C-terminal domain"/>
    <property type="match status" value="1"/>
</dbReference>
<dbReference type="EMBL" id="JACIDS010000003">
    <property type="protein sequence ID" value="MBB3931462.1"/>
    <property type="molecule type" value="Genomic_DNA"/>
</dbReference>
<comment type="caution">
    <text evidence="8">The sequence shown here is derived from an EMBL/GenBank/DDBJ whole genome shotgun (WGS) entry which is preliminary data.</text>
</comment>
<dbReference type="InterPro" id="IPR007864">
    <property type="entry name" value="UreE_C_dom"/>
</dbReference>
<evidence type="ECO:0000256" key="1">
    <source>
        <dbReference type="ARBA" id="ARBA00004496"/>
    </source>
</evidence>
<comment type="subcellular location">
    <subcellularLocation>
        <location evidence="1 5">Cytoplasm</location>
    </subcellularLocation>
</comment>
<keyword evidence="3 5" id="KW-0533">Nickel</keyword>
<organism evidence="8 9">
    <name type="scientific">Kaistia hirudinis</name>
    <dbReference type="NCBI Taxonomy" id="1293440"/>
    <lineage>
        <taxon>Bacteria</taxon>
        <taxon>Pseudomonadati</taxon>
        <taxon>Pseudomonadota</taxon>
        <taxon>Alphaproteobacteria</taxon>
        <taxon>Hyphomicrobiales</taxon>
        <taxon>Kaistiaceae</taxon>
        <taxon>Kaistia</taxon>
    </lineage>
</organism>
<evidence type="ECO:0000313" key="8">
    <source>
        <dbReference type="EMBL" id="MBB3931462.1"/>
    </source>
</evidence>
<protein>
    <recommendedName>
        <fullName evidence="5">Urease accessory protein UreE</fullName>
    </recommendedName>
</protein>
<gene>
    <name evidence="5" type="primary">ureE</name>
    <name evidence="8" type="ORF">GGR25_002512</name>
</gene>
<dbReference type="RefSeq" id="WP_183399097.1">
    <property type="nucleotide sequence ID" value="NZ_JACIDS010000003.1"/>
</dbReference>
<dbReference type="HAMAP" id="MF_00822">
    <property type="entry name" value="UreE"/>
    <property type="match status" value="1"/>
</dbReference>
<evidence type="ECO:0000256" key="2">
    <source>
        <dbReference type="ARBA" id="ARBA00022490"/>
    </source>
</evidence>
<dbReference type="InterPro" id="IPR004029">
    <property type="entry name" value="UreE_N"/>
</dbReference>
<evidence type="ECO:0000256" key="4">
    <source>
        <dbReference type="ARBA" id="ARBA00023186"/>
    </source>
</evidence>
<dbReference type="AlphaFoldDB" id="A0A840APA8"/>
<dbReference type="Proteomes" id="UP000553963">
    <property type="component" value="Unassembled WGS sequence"/>
</dbReference>
<comment type="similarity">
    <text evidence="5">Belongs to the UreE family.</text>
</comment>
<feature type="compositionally biased region" description="Basic and acidic residues" evidence="6">
    <location>
        <begin position="187"/>
        <end position="201"/>
    </location>
</feature>
<sequence length="221" mass="24681">MIRALSVYPAGLWSKAPADAVVLDFDARHRRRIAMTAKGGTEFLLDLPEAVALKQGDGLLLEDGRIIAVEAAPEALVEVTAKDGAHLLRLAWHLGNRHLPTELLGDRLRIRRDHVIEDMLVQLGAYVVPVDAPFHPEGGAYGHGRVHGHDDHDHEHEHAHDAHDHHGHAHHDHDDHAHAHEHHHGSHEHGHDHAHAHDHHDHDHHHGHAHDHHGHRGHGHD</sequence>
<reference evidence="8 9" key="1">
    <citation type="submission" date="2020-08" db="EMBL/GenBank/DDBJ databases">
        <title>Genomic Encyclopedia of Type Strains, Phase IV (KMG-IV): sequencing the most valuable type-strain genomes for metagenomic binning, comparative biology and taxonomic classification.</title>
        <authorList>
            <person name="Goeker M."/>
        </authorList>
    </citation>
    <scope>NUCLEOTIDE SEQUENCE [LARGE SCALE GENOMIC DNA]</scope>
    <source>
        <strain evidence="8 9">DSM 25966</strain>
    </source>
</reference>
<dbReference type="GO" id="GO:0065003">
    <property type="term" value="P:protein-containing complex assembly"/>
    <property type="evidence" value="ECO:0007669"/>
    <property type="project" value="InterPro"/>
</dbReference>
<dbReference type="Pfam" id="PF05194">
    <property type="entry name" value="UreE_C"/>
    <property type="match status" value="1"/>
</dbReference>
<keyword evidence="4 5" id="KW-0143">Chaperone</keyword>
<dbReference type="CDD" id="cd00571">
    <property type="entry name" value="UreE"/>
    <property type="match status" value="1"/>
</dbReference>
<evidence type="ECO:0000259" key="7">
    <source>
        <dbReference type="SMART" id="SM00988"/>
    </source>
</evidence>
<evidence type="ECO:0000256" key="6">
    <source>
        <dbReference type="SAM" id="MobiDB-lite"/>
    </source>
</evidence>
<feature type="compositionally biased region" description="Basic residues" evidence="6">
    <location>
        <begin position="202"/>
        <end position="221"/>
    </location>
</feature>
<dbReference type="GO" id="GO:0016151">
    <property type="term" value="F:nickel cation binding"/>
    <property type="evidence" value="ECO:0007669"/>
    <property type="project" value="UniProtKB-UniRule"/>
</dbReference>
<dbReference type="GO" id="GO:0006457">
    <property type="term" value="P:protein folding"/>
    <property type="evidence" value="ECO:0007669"/>
    <property type="project" value="InterPro"/>
</dbReference>
<accession>A0A840APA8</accession>
<name>A0A840APA8_9HYPH</name>
<keyword evidence="2 5" id="KW-0963">Cytoplasm</keyword>
<dbReference type="Gene3D" id="2.60.260.20">
    <property type="entry name" value="Urease metallochaperone UreE, N-terminal domain"/>
    <property type="match status" value="1"/>
</dbReference>
<dbReference type="InterPro" id="IPR036118">
    <property type="entry name" value="UreE_N_sf"/>
</dbReference>
<feature type="region of interest" description="Disordered" evidence="6">
    <location>
        <begin position="138"/>
        <end position="221"/>
    </location>
</feature>
<feature type="domain" description="UreE urease accessory N-terminal" evidence="7">
    <location>
        <begin position="3"/>
        <end position="67"/>
    </location>
</feature>
<dbReference type="GO" id="GO:0051082">
    <property type="term" value="F:unfolded protein binding"/>
    <property type="evidence" value="ECO:0007669"/>
    <property type="project" value="UniProtKB-UniRule"/>
</dbReference>
<dbReference type="InterPro" id="IPR012406">
    <property type="entry name" value="UreE"/>
</dbReference>
<evidence type="ECO:0000313" key="9">
    <source>
        <dbReference type="Proteomes" id="UP000553963"/>
    </source>
</evidence>